<feature type="signal peptide" evidence="16">
    <location>
        <begin position="1"/>
        <end position="30"/>
    </location>
</feature>
<dbReference type="Gene3D" id="1.10.510.10">
    <property type="entry name" value="Transferase(Phosphotransferase) domain 1"/>
    <property type="match status" value="1"/>
</dbReference>
<dbReference type="InterPro" id="IPR049883">
    <property type="entry name" value="NOTCH1_EGF-like"/>
</dbReference>
<feature type="binding site" evidence="14">
    <location>
        <position position="513"/>
    </location>
    <ligand>
        <name>ATP</name>
        <dbReference type="ChEBI" id="CHEBI:30616"/>
    </ligand>
</feature>
<evidence type="ECO:0000256" key="15">
    <source>
        <dbReference type="SAM" id="Phobius"/>
    </source>
</evidence>
<dbReference type="InterPro" id="IPR008271">
    <property type="entry name" value="Ser/Thr_kinase_AS"/>
</dbReference>
<dbReference type="InterPro" id="IPR001245">
    <property type="entry name" value="Ser-Thr/Tyr_kinase_cat_dom"/>
</dbReference>
<dbReference type="InterPro" id="IPR018097">
    <property type="entry name" value="EGF_Ca-bd_CS"/>
</dbReference>
<evidence type="ECO:0000256" key="14">
    <source>
        <dbReference type="PROSITE-ProRule" id="PRU10141"/>
    </source>
</evidence>
<keyword evidence="10" id="KW-0325">Glycoprotein</keyword>
<evidence type="ECO:0000256" key="11">
    <source>
        <dbReference type="ARBA" id="ARBA00047558"/>
    </source>
</evidence>
<name>A0ABY9CQN6_VITVI</name>
<dbReference type="SMART" id="SM00220">
    <property type="entry name" value="S_TKc"/>
    <property type="match status" value="1"/>
</dbReference>
<comment type="catalytic activity">
    <reaction evidence="11">
        <text>L-seryl-[protein] + ATP = O-phospho-L-seryl-[protein] + ADP + H(+)</text>
        <dbReference type="Rhea" id="RHEA:17989"/>
        <dbReference type="Rhea" id="RHEA-COMP:9863"/>
        <dbReference type="Rhea" id="RHEA-COMP:11604"/>
        <dbReference type="ChEBI" id="CHEBI:15378"/>
        <dbReference type="ChEBI" id="CHEBI:29999"/>
        <dbReference type="ChEBI" id="CHEBI:30616"/>
        <dbReference type="ChEBI" id="CHEBI:83421"/>
        <dbReference type="ChEBI" id="CHEBI:456216"/>
    </reaction>
</comment>
<keyword evidence="7" id="KW-0418">Kinase</keyword>
<evidence type="ECO:0000256" key="10">
    <source>
        <dbReference type="ARBA" id="ARBA00023180"/>
    </source>
</evidence>
<keyword evidence="20" id="KW-1185">Reference proteome</keyword>
<evidence type="ECO:0000256" key="16">
    <source>
        <dbReference type="SAM" id="SignalP"/>
    </source>
</evidence>
<dbReference type="PANTHER" id="PTHR27005:SF353">
    <property type="entry name" value="WALL-ASSOCIATED RECEPTOR KINASE-LIKE 22"/>
    <property type="match status" value="1"/>
</dbReference>
<keyword evidence="9" id="KW-1015">Disulfide bond</keyword>
<evidence type="ECO:0008006" key="21">
    <source>
        <dbReference type="Google" id="ProtNLM"/>
    </source>
</evidence>
<sequence>MARKTIRLQVIAVHLVIIIIIFLFPQKGSAESMVKSGCQDTCGNITIPYPFGIGSRCYLDPRFEITCDVSRNPHYPLLLNDIVVSYISLDYVLINHSISRFCYTNNTDKSLSMNSSVFPFSFSHTQNKFVAIGSGVFAFITQSPSKNYSTGCASLEGETLRYCSPKSGCSGPGSGKNFPLSSTEYSGIAQDSLPAKGYPGNPNNPYQDNLPYRRGPYTEIISESSSICYGIYCCETAFPKDLTSFNMQLNTMQTTGFKSETEDICGYAFIAQTNFPVSYTISSSRKIVPVSEVVPAVLEWTVGNISCHEAKGREDYACGYNSSCVDSTQGSGYKCKCLIGYRGNPYLPTGCEDVDECKEPKNNICHEIARCVNIPGNYSCICPDGYHGDATKFGSGCIPVKGKLPVPLVVSLGIGIAVGLLILLAIAFWLYKRLEKRKKDILKRKFFDENGGRLLRHMMALSKGSVEKMKLYIIEELEKATDNFNVNRILGKGGFGTVYKGMLQDGSIVAVKKSDKVDEMQVDQFVNEVFILTQIDHSHIVKLLGCCLETEVPLLVYEHVSNGTLSHHLHDKGHLSTLSWENRLRIASEIADALDYLHSYGSAAIFHRDIKSNNILLDENLRAIVADFGISRPVSAKKTHLTASVLQGTYGYLDPEYFQTWQFTSKSDVYAFGVLLAELITGEKAICADRDKQGLASHFTSAMKSNDLFEIVDHTLVLNEDQKEEILVVARIAERCLEPTGDKRPTMKDVAGGLPKLRKIFLEQQVVE</sequence>
<dbReference type="PROSITE" id="PS00108">
    <property type="entry name" value="PROTEIN_KINASE_ST"/>
    <property type="match status" value="1"/>
</dbReference>
<evidence type="ECO:0000256" key="9">
    <source>
        <dbReference type="ARBA" id="ARBA00023157"/>
    </source>
</evidence>
<comment type="caution">
    <text evidence="13">Lacks conserved residue(s) required for the propagation of feature annotation.</text>
</comment>
<protein>
    <recommendedName>
        <fullName evidence="21">Wall-associated receptor kinase 5</fullName>
    </recommendedName>
</protein>
<dbReference type="EMBL" id="CP126657">
    <property type="protein sequence ID" value="WJZ96983.1"/>
    <property type="molecule type" value="Genomic_DNA"/>
</dbReference>
<evidence type="ECO:0000259" key="17">
    <source>
        <dbReference type="PROSITE" id="PS50011"/>
    </source>
</evidence>
<dbReference type="SUPFAM" id="SSF57196">
    <property type="entry name" value="EGF/Laminin"/>
    <property type="match status" value="1"/>
</dbReference>
<reference evidence="19 20" key="1">
    <citation type="journal article" date="2023" name="Hortic Res">
        <title>The complete reference genome for grapevine (Vitis vinifera L.) genetics and breeding.</title>
        <authorList>
            <person name="Shi X."/>
            <person name="Cao S."/>
            <person name="Wang X."/>
            <person name="Huang S."/>
            <person name="Wang Y."/>
            <person name="Liu Z."/>
            <person name="Liu W."/>
            <person name="Leng X."/>
            <person name="Peng Y."/>
            <person name="Wang N."/>
            <person name="Wang Y."/>
            <person name="Ma Z."/>
            <person name="Xu X."/>
            <person name="Zhang F."/>
            <person name="Xue H."/>
            <person name="Zhong H."/>
            <person name="Wang Y."/>
            <person name="Zhang K."/>
            <person name="Velt A."/>
            <person name="Avia K."/>
            <person name="Holtgrawe D."/>
            <person name="Grimplet J."/>
            <person name="Matus J.T."/>
            <person name="Ware D."/>
            <person name="Wu X."/>
            <person name="Wang H."/>
            <person name="Liu C."/>
            <person name="Fang Y."/>
            <person name="Rustenholz C."/>
            <person name="Cheng Z."/>
            <person name="Xiao H."/>
            <person name="Zhou Y."/>
        </authorList>
    </citation>
    <scope>NUCLEOTIDE SEQUENCE [LARGE SCALE GENOMIC DNA]</scope>
    <source>
        <strain evidence="20">cv. Pinot noir / PN40024</strain>
        <tissue evidence="19">Leaf</tissue>
    </source>
</reference>
<keyword evidence="15" id="KW-0812">Transmembrane</keyword>
<dbReference type="InterPro" id="IPR017441">
    <property type="entry name" value="Protein_kinase_ATP_BS"/>
</dbReference>
<evidence type="ECO:0000256" key="5">
    <source>
        <dbReference type="ARBA" id="ARBA00022729"/>
    </source>
</evidence>
<evidence type="ECO:0000256" key="1">
    <source>
        <dbReference type="ARBA" id="ARBA00004479"/>
    </source>
</evidence>
<comment type="subcellular location">
    <subcellularLocation>
        <location evidence="1">Membrane</location>
        <topology evidence="1">Single-pass type I membrane protein</topology>
    </subcellularLocation>
</comment>
<dbReference type="Gene3D" id="3.30.200.20">
    <property type="entry name" value="Phosphorylase Kinase, domain 1"/>
    <property type="match status" value="1"/>
</dbReference>
<dbReference type="InterPro" id="IPR025287">
    <property type="entry name" value="WAK_GUB"/>
</dbReference>
<dbReference type="CDD" id="cd00054">
    <property type="entry name" value="EGF_CA"/>
    <property type="match status" value="1"/>
</dbReference>
<dbReference type="SMART" id="SM00179">
    <property type="entry name" value="EGF_CA"/>
    <property type="match status" value="1"/>
</dbReference>
<evidence type="ECO:0000256" key="12">
    <source>
        <dbReference type="ARBA" id="ARBA00047951"/>
    </source>
</evidence>
<keyword evidence="5 16" id="KW-0732">Signal</keyword>
<keyword evidence="6 14" id="KW-0547">Nucleotide-binding</keyword>
<dbReference type="PROSITE" id="PS50011">
    <property type="entry name" value="PROTEIN_KINASE_DOM"/>
    <property type="match status" value="1"/>
</dbReference>
<feature type="domain" description="Protein kinase" evidence="17">
    <location>
        <begin position="484"/>
        <end position="762"/>
    </location>
</feature>
<feature type="domain" description="EGF-like" evidence="18">
    <location>
        <begin position="353"/>
        <end position="392"/>
    </location>
</feature>
<feature type="chain" id="PRO_5045623382" description="Wall-associated receptor kinase 5" evidence="16">
    <location>
        <begin position="31"/>
        <end position="768"/>
    </location>
</feature>
<evidence type="ECO:0000256" key="6">
    <source>
        <dbReference type="ARBA" id="ARBA00022741"/>
    </source>
</evidence>
<feature type="transmembrane region" description="Helical" evidence="15">
    <location>
        <begin position="408"/>
        <end position="431"/>
    </location>
</feature>
<keyword evidence="15" id="KW-1133">Transmembrane helix</keyword>
<dbReference type="InterPro" id="IPR011009">
    <property type="entry name" value="Kinase-like_dom_sf"/>
</dbReference>
<dbReference type="SUPFAM" id="SSF56112">
    <property type="entry name" value="Protein kinase-like (PK-like)"/>
    <property type="match status" value="1"/>
</dbReference>
<evidence type="ECO:0000256" key="2">
    <source>
        <dbReference type="ARBA" id="ARBA00022527"/>
    </source>
</evidence>
<dbReference type="PROSITE" id="PS00010">
    <property type="entry name" value="ASX_HYDROXYL"/>
    <property type="match status" value="1"/>
</dbReference>
<dbReference type="InterPro" id="IPR001881">
    <property type="entry name" value="EGF-like_Ca-bd_dom"/>
</dbReference>
<comment type="catalytic activity">
    <reaction evidence="12">
        <text>L-threonyl-[protein] + ATP = O-phospho-L-threonyl-[protein] + ADP + H(+)</text>
        <dbReference type="Rhea" id="RHEA:46608"/>
        <dbReference type="Rhea" id="RHEA-COMP:11060"/>
        <dbReference type="Rhea" id="RHEA-COMP:11605"/>
        <dbReference type="ChEBI" id="CHEBI:15378"/>
        <dbReference type="ChEBI" id="CHEBI:30013"/>
        <dbReference type="ChEBI" id="CHEBI:30616"/>
        <dbReference type="ChEBI" id="CHEBI:61977"/>
        <dbReference type="ChEBI" id="CHEBI:456216"/>
    </reaction>
</comment>
<dbReference type="Proteomes" id="UP001227230">
    <property type="component" value="Chromosome 10"/>
</dbReference>
<dbReference type="PROSITE" id="PS01187">
    <property type="entry name" value="EGF_CA"/>
    <property type="match status" value="1"/>
</dbReference>
<dbReference type="InterPro" id="IPR045274">
    <property type="entry name" value="WAK-like"/>
</dbReference>
<keyword evidence="4" id="KW-0808">Transferase</keyword>
<dbReference type="PANTHER" id="PTHR27005">
    <property type="entry name" value="WALL-ASSOCIATED RECEPTOR KINASE-LIKE 21"/>
    <property type="match status" value="1"/>
</dbReference>
<evidence type="ECO:0000256" key="8">
    <source>
        <dbReference type="ARBA" id="ARBA00022840"/>
    </source>
</evidence>
<evidence type="ECO:0000313" key="19">
    <source>
        <dbReference type="EMBL" id="WJZ96983.1"/>
    </source>
</evidence>
<dbReference type="PROSITE" id="PS00107">
    <property type="entry name" value="PROTEIN_KINASE_ATP"/>
    <property type="match status" value="1"/>
</dbReference>
<dbReference type="Pfam" id="PF13947">
    <property type="entry name" value="GUB_WAK_bind"/>
    <property type="match status" value="1"/>
</dbReference>
<evidence type="ECO:0000313" key="20">
    <source>
        <dbReference type="Proteomes" id="UP001227230"/>
    </source>
</evidence>
<evidence type="ECO:0000256" key="4">
    <source>
        <dbReference type="ARBA" id="ARBA00022679"/>
    </source>
</evidence>
<dbReference type="Pfam" id="PF07645">
    <property type="entry name" value="EGF_CA"/>
    <property type="match status" value="1"/>
</dbReference>
<keyword evidence="3 13" id="KW-0245">EGF-like domain</keyword>
<gene>
    <name evidence="19" type="ORF">VitviT2T_015620</name>
</gene>
<dbReference type="SMART" id="SM00181">
    <property type="entry name" value="EGF"/>
    <property type="match status" value="2"/>
</dbReference>
<evidence type="ECO:0000256" key="13">
    <source>
        <dbReference type="PROSITE-ProRule" id="PRU00076"/>
    </source>
</evidence>
<dbReference type="InterPro" id="IPR000742">
    <property type="entry name" value="EGF"/>
</dbReference>
<keyword evidence="8 14" id="KW-0067">ATP-binding</keyword>
<evidence type="ECO:0000256" key="3">
    <source>
        <dbReference type="ARBA" id="ARBA00022536"/>
    </source>
</evidence>
<organism evidence="19 20">
    <name type="scientific">Vitis vinifera</name>
    <name type="common">Grape</name>
    <dbReference type="NCBI Taxonomy" id="29760"/>
    <lineage>
        <taxon>Eukaryota</taxon>
        <taxon>Viridiplantae</taxon>
        <taxon>Streptophyta</taxon>
        <taxon>Embryophyta</taxon>
        <taxon>Tracheophyta</taxon>
        <taxon>Spermatophyta</taxon>
        <taxon>Magnoliopsida</taxon>
        <taxon>eudicotyledons</taxon>
        <taxon>Gunneridae</taxon>
        <taxon>Pentapetalae</taxon>
        <taxon>rosids</taxon>
        <taxon>Vitales</taxon>
        <taxon>Vitaceae</taxon>
        <taxon>Viteae</taxon>
        <taxon>Vitis</taxon>
    </lineage>
</organism>
<accession>A0ABY9CQN6</accession>
<dbReference type="PROSITE" id="PS50026">
    <property type="entry name" value="EGF_3"/>
    <property type="match status" value="1"/>
</dbReference>
<keyword evidence="15" id="KW-0472">Membrane</keyword>
<dbReference type="Gene3D" id="2.10.25.10">
    <property type="entry name" value="Laminin"/>
    <property type="match status" value="2"/>
</dbReference>
<evidence type="ECO:0000259" key="18">
    <source>
        <dbReference type="PROSITE" id="PS50026"/>
    </source>
</evidence>
<dbReference type="Pfam" id="PF07714">
    <property type="entry name" value="PK_Tyr_Ser-Thr"/>
    <property type="match status" value="1"/>
</dbReference>
<dbReference type="InterPro" id="IPR000719">
    <property type="entry name" value="Prot_kinase_dom"/>
</dbReference>
<dbReference type="InterPro" id="IPR000152">
    <property type="entry name" value="EGF-type_Asp/Asn_hydroxyl_site"/>
</dbReference>
<keyword evidence="2" id="KW-0723">Serine/threonine-protein kinase</keyword>
<proteinExistence type="predicted"/>
<evidence type="ECO:0000256" key="7">
    <source>
        <dbReference type="ARBA" id="ARBA00022777"/>
    </source>
</evidence>